<dbReference type="EMBL" id="JASBWR010000097">
    <property type="protein sequence ID" value="KAJ9095894.1"/>
    <property type="molecule type" value="Genomic_DNA"/>
</dbReference>
<dbReference type="Proteomes" id="UP001241377">
    <property type="component" value="Unassembled WGS sequence"/>
</dbReference>
<proteinExistence type="predicted"/>
<keyword evidence="2" id="KW-1185">Reference proteome</keyword>
<accession>A0ACC2VA93</accession>
<organism evidence="1 2">
    <name type="scientific">Naganishia cerealis</name>
    <dbReference type="NCBI Taxonomy" id="610337"/>
    <lineage>
        <taxon>Eukaryota</taxon>
        <taxon>Fungi</taxon>
        <taxon>Dikarya</taxon>
        <taxon>Basidiomycota</taxon>
        <taxon>Agaricomycotina</taxon>
        <taxon>Tremellomycetes</taxon>
        <taxon>Filobasidiales</taxon>
        <taxon>Filobasidiaceae</taxon>
        <taxon>Naganishia</taxon>
    </lineage>
</organism>
<protein>
    <submittedName>
        <fullName evidence="1">Uncharacterized protein</fullName>
    </submittedName>
</protein>
<evidence type="ECO:0000313" key="1">
    <source>
        <dbReference type="EMBL" id="KAJ9095894.1"/>
    </source>
</evidence>
<gene>
    <name evidence="1" type="ORF">QFC19_007383</name>
</gene>
<reference evidence="1" key="1">
    <citation type="submission" date="2023-04" db="EMBL/GenBank/DDBJ databases">
        <title>Draft Genome sequencing of Naganishia species isolated from polar environments using Oxford Nanopore Technology.</title>
        <authorList>
            <person name="Leo P."/>
            <person name="Venkateswaran K."/>
        </authorList>
    </citation>
    <scope>NUCLEOTIDE SEQUENCE</scope>
    <source>
        <strain evidence="1">MNA-CCFEE 5261</strain>
    </source>
</reference>
<comment type="caution">
    <text evidence="1">The sequence shown here is derived from an EMBL/GenBank/DDBJ whole genome shotgun (WGS) entry which is preliminary data.</text>
</comment>
<evidence type="ECO:0000313" key="2">
    <source>
        <dbReference type="Proteomes" id="UP001241377"/>
    </source>
</evidence>
<name>A0ACC2VA93_9TREE</name>
<sequence length="213" mass="24840">MSEFDYSKVPVESLESLRNRLNQVHLSLRKLADQVNHNIRNPNKAKLPNYAQFQNQFHVLITQLQSIASILTNDDDILKRTNAYPLPNFPTTEQEALVTTLLRKKPLPEVEGWMKDAIGRGALQESDLEKDEAFVKWCAETVQDLRDEFQFYGFHSQQELEFLETEEGKKEAQRKRDLELEQEEEKMRTTGGKQPLHPNKVFKFMYQGVLDDS</sequence>